<dbReference type="Proteomes" id="UP000233248">
    <property type="component" value="Unassembled WGS sequence"/>
</dbReference>
<feature type="binding site" evidence="8">
    <location>
        <position position="180"/>
    </location>
    <ligand>
        <name>ATP</name>
        <dbReference type="ChEBI" id="CHEBI:30616"/>
    </ligand>
</feature>
<dbReference type="GO" id="GO:0005524">
    <property type="term" value="F:ATP binding"/>
    <property type="evidence" value="ECO:0007669"/>
    <property type="project" value="UniProtKB-UniRule"/>
</dbReference>
<evidence type="ECO:0000313" key="10">
    <source>
        <dbReference type="Proteomes" id="UP000233248"/>
    </source>
</evidence>
<proteinExistence type="inferred from homology"/>
<dbReference type="PANTHER" id="PTHR32057:SF14">
    <property type="entry name" value="PROTEIN ADENYLYLTRANSFERASE SELO, MITOCHONDRIAL"/>
    <property type="match status" value="1"/>
</dbReference>
<dbReference type="HAMAP" id="MF_00692">
    <property type="entry name" value="SelO"/>
    <property type="match status" value="1"/>
</dbReference>
<keyword evidence="5 8" id="KW-0547">Nucleotide-binding</keyword>
<dbReference type="RefSeq" id="WP_101184485.1">
    <property type="nucleotide sequence ID" value="NZ_CP031218.1"/>
</dbReference>
<keyword evidence="7 8" id="KW-0460">Magnesium</keyword>
<feature type="binding site" evidence="8">
    <location>
        <position position="93"/>
    </location>
    <ligand>
        <name>ATP</name>
        <dbReference type="ChEBI" id="CHEBI:30616"/>
    </ligand>
</feature>
<comment type="cofactor">
    <cofactor evidence="8">
        <name>Mg(2+)</name>
        <dbReference type="ChEBI" id="CHEBI:18420"/>
    </cofactor>
    <cofactor evidence="8">
        <name>Mn(2+)</name>
        <dbReference type="ChEBI" id="CHEBI:29035"/>
    </cofactor>
</comment>
<dbReference type="EC" id="2.7.7.-" evidence="8"/>
<keyword evidence="2 8" id="KW-0808">Transferase</keyword>
<feature type="binding site" evidence="8">
    <location>
        <position position="173"/>
    </location>
    <ligand>
        <name>ATP</name>
        <dbReference type="ChEBI" id="CHEBI:30616"/>
    </ligand>
</feature>
<evidence type="ECO:0000313" key="9">
    <source>
        <dbReference type="EMBL" id="PKI81085.1"/>
    </source>
</evidence>
<dbReference type="GO" id="GO:0000287">
    <property type="term" value="F:magnesium ion binding"/>
    <property type="evidence" value="ECO:0007669"/>
    <property type="project" value="UniProtKB-UniRule"/>
</dbReference>
<comment type="function">
    <text evidence="8">Nucleotidyltransferase involved in the post-translational modification of proteins. It can catalyze the addition of adenosine monophosphate (AMP) or uridine monophosphate (UMP) to a protein, resulting in modifications known as AMPylation and UMPylation.</text>
</comment>
<dbReference type="GO" id="GO:0070733">
    <property type="term" value="F:AMPylase activity"/>
    <property type="evidence" value="ECO:0007669"/>
    <property type="project" value="UniProtKB-EC"/>
</dbReference>
<feature type="binding site" evidence="8">
    <location>
        <position position="90"/>
    </location>
    <ligand>
        <name>ATP</name>
        <dbReference type="ChEBI" id="CHEBI:30616"/>
    </ligand>
</feature>
<sequence length="486" mass="56365">MKLNELNLQTEYLNSVDNKFYQLLNATSLKEAFLISYNKKLCDEIGLDYSECETKEFIDFINGKKILKGSKPYSMVYAGHQFGYFVPQLGDGRAINLGSINNWHLQTKGSGITRYSRQGDGRAVLSSSIREYIISEAMHALNIPTTRALAIIGSNHNVYRNPFQAQKGAIVLRASDSWIRIGTFEYFARSKDAKKSLTALSDFVISQNYKHLKDDENKYEKFFYELVDKTALLLAKWQVYGFMHGVMNTDNMSVSGVSIDYGPFSFMDYFQKHCICNQSDIEGRYSYNNQPYIAKWNLFVLADCLSIITDFEKLKQYLETFFLKYEREYLELMNKRLGLDITLSGDKNLDLIIRLLNVLESSKIDYNLFFYKLSKIKNLDDFSSILDNCIEAFHMKEWLQEYKQDLLLDPRTQNQRCESMQKVNPKYIIKNYMLQEAIQKAQEGDFTLVNDLLTIAQAPFDEHIEFERYAQATPIQFANIKLSCSS</sequence>
<organism evidence="9 10">
    <name type="scientific">Malaciobacter halophilus</name>
    <dbReference type="NCBI Taxonomy" id="197482"/>
    <lineage>
        <taxon>Bacteria</taxon>
        <taxon>Pseudomonadati</taxon>
        <taxon>Campylobacterota</taxon>
        <taxon>Epsilonproteobacteria</taxon>
        <taxon>Campylobacterales</taxon>
        <taxon>Arcobacteraceae</taxon>
        <taxon>Malaciobacter</taxon>
    </lineage>
</organism>
<evidence type="ECO:0000256" key="7">
    <source>
        <dbReference type="ARBA" id="ARBA00022842"/>
    </source>
</evidence>
<feature type="binding site" evidence="8">
    <location>
        <position position="108"/>
    </location>
    <ligand>
        <name>ATP</name>
        <dbReference type="ChEBI" id="CHEBI:30616"/>
    </ligand>
</feature>
<dbReference type="Pfam" id="PF02696">
    <property type="entry name" value="SelO"/>
    <property type="match status" value="1"/>
</dbReference>
<dbReference type="PANTHER" id="PTHR32057">
    <property type="entry name" value="PROTEIN ADENYLYLTRANSFERASE SELO, MITOCHONDRIAL"/>
    <property type="match status" value="1"/>
</dbReference>
<dbReference type="EMBL" id="NXIF01000023">
    <property type="protein sequence ID" value="PKI81085.1"/>
    <property type="molecule type" value="Genomic_DNA"/>
</dbReference>
<evidence type="ECO:0000256" key="5">
    <source>
        <dbReference type="ARBA" id="ARBA00022741"/>
    </source>
</evidence>
<keyword evidence="8" id="KW-0464">Manganese</keyword>
<evidence type="ECO:0000256" key="4">
    <source>
        <dbReference type="ARBA" id="ARBA00022723"/>
    </source>
</evidence>
<dbReference type="EC" id="2.7.7.108" evidence="8"/>
<feature type="binding site" evidence="8">
    <location>
        <position position="251"/>
    </location>
    <ligand>
        <name>Mg(2+)</name>
        <dbReference type="ChEBI" id="CHEBI:18420"/>
    </ligand>
</feature>
<accession>A0A2N1J3E3</accession>
<dbReference type="InterPro" id="IPR003846">
    <property type="entry name" value="SelO"/>
</dbReference>
<keyword evidence="3 8" id="KW-0548">Nucleotidyltransferase</keyword>
<evidence type="ECO:0000256" key="8">
    <source>
        <dbReference type="HAMAP-Rule" id="MF_00692"/>
    </source>
</evidence>
<evidence type="ECO:0000256" key="6">
    <source>
        <dbReference type="ARBA" id="ARBA00022840"/>
    </source>
</evidence>
<comment type="catalytic activity">
    <reaction evidence="8">
        <text>L-tyrosyl-[protein] + UTP = O-(5'-uridylyl)-L-tyrosyl-[protein] + diphosphate</text>
        <dbReference type="Rhea" id="RHEA:83887"/>
        <dbReference type="Rhea" id="RHEA-COMP:10136"/>
        <dbReference type="Rhea" id="RHEA-COMP:20238"/>
        <dbReference type="ChEBI" id="CHEBI:33019"/>
        <dbReference type="ChEBI" id="CHEBI:46398"/>
        <dbReference type="ChEBI" id="CHEBI:46858"/>
        <dbReference type="ChEBI" id="CHEBI:90602"/>
    </reaction>
</comment>
<feature type="active site" description="Proton acceptor" evidence="8">
    <location>
        <position position="250"/>
    </location>
</feature>
<dbReference type="OrthoDB" id="9776281at2"/>
<comment type="catalytic activity">
    <reaction evidence="8">
        <text>L-histidyl-[protein] + UTP = N(tele)-(5'-uridylyl)-L-histidyl-[protein] + diphosphate</text>
        <dbReference type="Rhea" id="RHEA:83891"/>
        <dbReference type="Rhea" id="RHEA-COMP:9745"/>
        <dbReference type="Rhea" id="RHEA-COMP:20239"/>
        <dbReference type="ChEBI" id="CHEBI:29979"/>
        <dbReference type="ChEBI" id="CHEBI:33019"/>
        <dbReference type="ChEBI" id="CHEBI:46398"/>
        <dbReference type="ChEBI" id="CHEBI:233474"/>
    </reaction>
</comment>
<dbReference type="GO" id="GO:0030145">
    <property type="term" value="F:manganese ion binding"/>
    <property type="evidence" value="ECO:0007669"/>
    <property type="project" value="UniProtKB-UniRule"/>
</dbReference>
<dbReference type="NCBIfam" id="NF000658">
    <property type="entry name" value="PRK00029.1"/>
    <property type="match status" value="1"/>
</dbReference>
<comment type="catalytic activity">
    <reaction evidence="8">
        <text>L-seryl-[protein] + UTP = O-(5'-uridylyl)-L-seryl-[protein] + diphosphate</text>
        <dbReference type="Rhea" id="RHEA:64604"/>
        <dbReference type="Rhea" id="RHEA-COMP:9863"/>
        <dbReference type="Rhea" id="RHEA-COMP:16635"/>
        <dbReference type="ChEBI" id="CHEBI:29999"/>
        <dbReference type="ChEBI" id="CHEBI:33019"/>
        <dbReference type="ChEBI" id="CHEBI:46398"/>
        <dbReference type="ChEBI" id="CHEBI:156051"/>
    </reaction>
</comment>
<comment type="catalytic activity">
    <reaction evidence="8">
        <text>L-threonyl-[protein] + ATP = 3-O-(5'-adenylyl)-L-threonyl-[protein] + diphosphate</text>
        <dbReference type="Rhea" id="RHEA:54292"/>
        <dbReference type="Rhea" id="RHEA-COMP:11060"/>
        <dbReference type="Rhea" id="RHEA-COMP:13847"/>
        <dbReference type="ChEBI" id="CHEBI:30013"/>
        <dbReference type="ChEBI" id="CHEBI:30616"/>
        <dbReference type="ChEBI" id="CHEBI:33019"/>
        <dbReference type="ChEBI" id="CHEBI:138113"/>
        <dbReference type="EC" id="2.7.7.108"/>
    </reaction>
</comment>
<comment type="catalytic activity">
    <reaction evidence="8">
        <text>L-tyrosyl-[protein] + ATP = O-(5'-adenylyl)-L-tyrosyl-[protein] + diphosphate</text>
        <dbReference type="Rhea" id="RHEA:54288"/>
        <dbReference type="Rhea" id="RHEA-COMP:10136"/>
        <dbReference type="Rhea" id="RHEA-COMP:13846"/>
        <dbReference type="ChEBI" id="CHEBI:30616"/>
        <dbReference type="ChEBI" id="CHEBI:33019"/>
        <dbReference type="ChEBI" id="CHEBI:46858"/>
        <dbReference type="ChEBI" id="CHEBI:83624"/>
        <dbReference type="EC" id="2.7.7.108"/>
    </reaction>
</comment>
<gene>
    <name evidence="8" type="primary">ydiU</name>
    <name evidence="8" type="synonym">selO</name>
    <name evidence="9" type="ORF">CP960_05870</name>
</gene>
<keyword evidence="4 8" id="KW-0479">Metal-binding</keyword>
<evidence type="ECO:0000256" key="3">
    <source>
        <dbReference type="ARBA" id="ARBA00022695"/>
    </source>
</evidence>
<feature type="binding site" evidence="8">
    <location>
        <position position="260"/>
    </location>
    <ligand>
        <name>ATP</name>
        <dbReference type="ChEBI" id="CHEBI:30616"/>
    </ligand>
</feature>
<protein>
    <recommendedName>
        <fullName evidence="8">Protein nucleotidyltransferase YdiU</fullName>
        <ecNumber evidence="8">2.7.7.-</ecNumber>
    </recommendedName>
    <alternativeName>
        <fullName evidence="8">Protein adenylyltransferase YdiU</fullName>
        <ecNumber evidence="8">2.7.7.108</ecNumber>
    </alternativeName>
    <alternativeName>
        <fullName evidence="8">Protein uridylyltransferase YdiU</fullName>
        <ecNumber evidence="8">2.7.7.-</ecNumber>
    </alternativeName>
</protein>
<keyword evidence="10" id="KW-1185">Reference proteome</keyword>
<dbReference type="KEGG" id="ahs:AHALO_0733"/>
<comment type="similarity">
    <text evidence="1 8">Belongs to the SELO family.</text>
</comment>
<name>A0A2N1J3E3_9BACT</name>
<evidence type="ECO:0000256" key="2">
    <source>
        <dbReference type="ARBA" id="ARBA00022679"/>
    </source>
</evidence>
<dbReference type="AlphaFoldDB" id="A0A2N1J3E3"/>
<evidence type="ECO:0000256" key="1">
    <source>
        <dbReference type="ARBA" id="ARBA00009747"/>
    </source>
</evidence>
<keyword evidence="6 8" id="KW-0067">ATP-binding</keyword>
<reference evidence="9 10" key="1">
    <citation type="submission" date="2017-09" db="EMBL/GenBank/DDBJ databases">
        <title>Genomics of the genus Arcobacter.</title>
        <authorList>
            <person name="Perez-Cataluna A."/>
            <person name="Figueras M.J."/>
            <person name="Salas-Masso N."/>
        </authorList>
    </citation>
    <scope>NUCLEOTIDE SEQUENCE [LARGE SCALE GENOMIC DNA]</scope>
    <source>
        <strain evidence="9 10">DSM 18005</strain>
    </source>
</reference>
<comment type="caution">
    <text evidence="9">The sequence shown here is derived from an EMBL/GenBank/DDBJ whole genome shotgun (WGS) entry which is preliminary data.</text>
</comment>
<feature type="binding site" evidence="8">
    <location>
        <position position="121"/>
    </location>
    <ligand>
        <name>ATP</name>
        <dbReference type="ChEBI" id="CHEBI:30616"/>
    </ligand>
</feature>
<comment type="catalytic activity">
    <reaction evidence="8">
        <text>L-seryl-[protein] + ATP = 3-O-(5'-adenylyl)-L-seryl-[protein] + diphosphate</text>
        <dbReference type="Rhea" id="RHEA:58120"/>
        <dbReference type="Rhea" id="RHEA-COMP:9863"/>
        <dbReference type="Rhea" id="RHEA-COMP:15073"/>
        <dbReference type="ChEBI" id="CHEBI:29999"/>
        <dbReference type="ChEBI" id="CHEBI:30616"/>
        <dbReference type="ChEBI" id="CHEBI:33019"/>
        <dbReference type="ChEBI" id="CHEBI:142516"/>
        <dbReference type="EC" id="2.7.7.108"/>
    </reaction>
</comment>
<feature type="binding site" evidence="8">
    <location>
        <position position="92"/>
    </location>
    <ligand>
        <name>ATP</name>
        <dbReference type="ChEBI" id="CHEBI:30616"/>
    </ligand>
</feature>
<feature type="binding site" evidence="8">
    <location>
        <position position="120"/>
    </location>
    <ligand>
        <name>ATP</name>
        <dbReference type="ChEBI" id="CHEBI:30616"/>
    </ligand>
</feature>
<feature type="binding site" evidence="8">
    <location>
        <position position="260"/>
    </location>
    <ligand>
        <name>Mg(2+)</name>
        <dbReference type="ChEBI" id="CHEBI:18420"/>
    </ligand>
</feature>